<name>A0ABT1A344_9PSEU</name>
<sequence>MSENTSTTNGATDKVTTLTTVPSTADPEREPYRPKASTKSVYDTLVDSMSRIVTDATYQAGTFVNLATHYDRDADPTVRMKHLVDAAECLELALTHLGQLRTGLAHRLQVLERTGLARSRSDHR</sequence>
<protein>
    <submittedName>
        <fullName evidence="2">Uncharacterized protein</fullName>
    </submittedName>
</protein>
<dbReference type="Proteomes" id="UP001165283">
    <property type="component" value="Unassembled WGS sequence"/>
</dbReference>
<feature type="compositionally biased region" description="Polar residues" evidence="1">
    <location>
        <begin position="1"/>
        <end position="23"/>
    </location>
</feature>
<comment type="caution">
    <text evidence="2">The sequence shown here is derived from an EMBL/GenBank/DDBJ whole genome shotgun (WGS) entry which is preliminary data.</text>
</comment>
<accession>A0ABT1A344</accession>
<keyword evidence="3" id="KW-1185">Reference proteome</keyword>
<feature type="region of interest" description="Disordered" evidence="1">
    <location>
        <begin position="1"/>
        <end position="37"/>
    </location>
</feature>
<organism evidence="2 3">
    <name type="scientific">Pseudonocardia humida</name>
    <dbReference type="NCBI Taxonomy" id="2800819"/>
    <lineage>
        <taxon>Bacteria</taxon>
        <taxon>Bacillati</taxon>
        <taxon>Actinomycetota</taxon>
        <taxon>Actinomycetes</taxon>
        <taxon>Pseudonocardiales</taxon>
        <taxon>Pseudonocardiaceae</taxon>
        <taxon>Pseudonocardia</taxon>
    </lineage>
</organism>
<dbReference type="EMBL" id="JAGSOV010000041">
    <property type="protein sequence ID" value="MCO1657431.1"/>
    <property type="molecule type" value="Genomic_DNA"/>
</dbReference>
<evidence type="ECO:0000313" key="2">
    <source>
        <dbReference type="EMBL" id="MCO1657431.1"/>
    </source>
</evidence>
<gene>
    <name evidence="2" type="ORF">KDL28_20440</name>
</gene>
<evidence type="ECO:0000313" key="3">
    <source>
        <dbReference type="Proteomes" id="UP001165283"/>
    </source>
</evidence>
<reference evidence="2" key="1">
    <citation type="submission" date="2021-04" db="EMBL/GenBank/DDBJ databases">
        <title>Pseudonocardia sp. nov., isolated from sandy soil of mangrove forest.</title>
        <authorList>
            <person name="Zan Z."/>
            <person name="Huang R."/>
            <person name="Liu W."/>
        </authorList>
    </citation>
    <scope>NUCLEOTIDE SEQUENCE</scope>
    <source>
        <strain evidence="2">S2-4</strain>
    </source>
</reference>
<dbReference type="RefSeq" id="WP_252441078.1">
    <property type="nucleotide sequence ID" value="NZ_JAGSOV010000041.1"/>
</dbReference>
<proteinExistence type="predicted"/>
<evidence type="ECO:0000256" key="1">
    <source>
        <dbReference type="SAM" id="MobiDB-lite"/>
    </source>
</evidence>